<evidence type="ECO:0000259" key="23">
    <source>
        <dbReference type="Pfam" id="PF11791"/>
    </source>
</evidence>
<dbReference type="EMBL" id="VSSQ01000031">
    <property type="protein sequence ID" value="MPL66103.1"/>
    <property type="molecule type" value="Genomic_DNA"/>
</dbReference>
<evidence type="ECO:0000256" key="2">
    <source>
        <dbReference type="ARBA" id="ARBA00004717"/>
    </source>
</evidence>
<dbReference type="Pfam" id="PF11791">
    <property type="entry name" value="Aconitase_B_N"/>
    <property type="match status" value="1"/>
</dbReference>
<evidence type="ECO:0000259" key="21">
    <source>
        <dbReference type="Pfam" id="PF00330"/>
    </source>
</evidence>
<evidence type="ECO:0000256" key="19">
    <source>
        <dbReference type="ARBA" id="ARBA00031977"/>
    </source>
</evidence>
<dbReference type="InterPro" id="IPR001030">
    <property type="entry name" value="Acoase/IPM_deHydtase_lsu_aba"/>
</dbReference>
<evidence type="ECO:0000256" key="9">
    <source>
        <dbReference type="ARBA" id="ARBA00022532"/>
    </source>
</evidence>
<evidence type="ECO:0000256" key="5">
    <source>
        <dbReference type="ARBA" id="ARBA00012926"/>
    </source>
</evidence>
<evidence type="ECO:0000259" key="22">
    <source>
        <dbReference type="Pfam" id="PF06434"/>
    </source>
</evidence>
<keyword evidence="10" id="KW-0479">Metal-binding</keyword>
<dbReference type="PANTHER" id="PTHR43160">
    <property type="entry name" value="ACONITATE HYDRATASE B"/>
    <property type="match status" value="1"/>
</dbReference>
<evidence type="ECO:0000256" key="3">
    <source>
        <dbReference type="ARBA" id="ARBA00005026"/>
    </source>
</evidence>
<dbReference type="Pfam" id="PF00330">
    <property type="entry name" value="Aconitase"/>
    <property type="match status" value="1"/>
</dbReference>
<comment type="catalytic activity">
    <reaction evidence="1">
        <text>(2S,3R)-3-hydroxybutane-1,2,3-tricarboxylate = 2-methyl-cis-aconitate + H2O</text>
        <dbReference type="Rhea" id="RHEA:17941"/>
        <dbReference type="ChEBI" id="CHEBI:15377"/>
        <dbReference type="ChEBI" id="CHEBI:57429"/>
        <dbReference type="ChEBI" id="CHEBI:57872"/>
        <dbReference type="EC" id="4.2.1.99"/>
    </reaction>
</comment>
<dbReference type="PANTHER" id="PTHR43160:SF4">
    <property type="entry name" value="ACONITATE HYDRATASE B"/>
    <property type="match status" value="1"/>
</dbReference>
<dbReference type="UniPathway" id="UPA00223"/>
<keyword evidence="11" id="KW-0694">RNA-binding</keyword>
<feature type="domain" description="Aconitase B swivel" evidence="22">
    <location>
        <begin position="171"/>
        <end position="373"/>
    </location>
</feature>
<comment type="pathway">
    <text evidence="3">Organic acid metabolism; propanoate degradation.</text>
</comment>
<comment type="caution">
    <text evidence="24">The sequence shown here is derived from an EMBL/GenBank/DDBJ whole genome shotgun (WGS) entry which is preliminary data.</text>
</comment>
<evidence type="ECO:0000256" key="18">
    <source>
        <dbReference type="ARBA" id="ARBA00031613"/>
    </source>
</evidence>
<reference evidence="24" key="1">
    <citation type="submission" date="2019-08" db="EMBL/GenBank/DDBJ databases">
        <authorList>
            <person name="Kucharzyk K."/>
            <person name="Murdoch R.W."/>
            <person name="Higgins S."/>
            <person name="Loffler F."/>
        </authorList>
    </citation>
    <scope>NUCLEOTIDE SEQUENCE</scope>
</reference>
<dbReference type="CDD" id="cd01581">
    <property type="entry name" value="AcnB"/>
    <property type="match status" value="1"/>
</dbReference>
<evidence type="ECO:0000256" key="12">
    <source>
        <dbReference type="ARBA" id="ARBA00023004"/>
    </source>
</evidence>
<dbReference type="EC" id="4.2.1.99" evidence="6"/>
<dbReference type="InterPro" id="IPR050926">
    <property type="entry name" value="Aconitase/IPM_isomerase"/>
</dbReference>
<dbReference type="Gene3D" id="3.20.19.10">
    <property type="entry name" value="Aconitase, domain 4"/>
    <property type="match status" value="1"/>
</dbReference>
<keyword evidence="14 24" id="KW-0456">Lyase</keyword>
<keyword evidence="9" id="KW-0816">Tricarboxylic acid cycle</keyword>
<dbReference type="Gene3D" id="1.25.40.310">
    <property type="entry name" value="Aconitate B, HEAT-like domain"/>
    <property type="match status" value="1"/>
</dbReference>
<dbReference type="NCBIfam" id="TIGR00117">
    <property type="entry name" value="acnB"/>
    <property type="match status" value="1"/>
</dbReference>
<dbReference type="InterPro" id="IPR004406">
    <property type="entry name" value="Aconitase_B"/>
</dbReference>
<evidence type="ECO:0000256" key="14">
    <source>
        <dbReference type="ARBA" id="ARBA00023239"/>
    </source>
</evidence>
<dbReference type="Gene3D" id="3.40.1060.10">
    <property type="entry name" value="Aconitase, Domain 2"/>
    <property type="match status" value="1"/>
</dbReference>
<keyword evidence="13" id="KW-0411">Iron-sulfur</keyword>
<dbReference type="InterPro" id="IPR015928">
    <property type="entry name" value="Aconitase/3IPM_dehydase_swvl"/>
</dbReference>
<keyword evidence="12" id="KW-0408">Iron</keyword>
<evidence type="ECO:0000256" key="8">
    <source>
        <dbReference type="ARBA" id="ARBA00022485"/>
    </source>
</evidence>
<dbReference type="GO" id="GO:0005829">
    <property type="term" value="C:cytosol"/>
    <property type="evidence" value="ECO:0007669"/>
    <property type="project" value="InterPro"/>
</dbReference>
<evidence type="ECO:0000313" key="24">
    <source>
        <dbReference type="EMBL" id="MPL66103.1"/>
    </source>
</evidence>
<gene>
    <name evidence="24" type="primary">acnB_2</name>
    <name evidence="24" type="ORF">SDC9_11771</name>
</gene>
<organism evidence="24">
    <name type="scientific">bioreactor metagenome</name>
    <dbReference type="NCBI Taxonomy" id="1076179"/>
    <lineage>
        <taxon>unclassified sequences</taxon>
        <taxon>metagenomes</taxon>
        <taxon>ecological metagenomes</taxon>
    </lineage>
</organism>
<comment type="similarity">
    <text evidence="4">Belongs to the aconitase/IPM isomerase family.</text>
</comment>
<evidence type="ECO:0000256" key="10">
    <source>
        <dbReference type="ARBA" id="ARBA00022723"/>
    </source>
</evidence>
<dbReference type="CDD" id="cd01576">
    <property type="entry name" value="AcnB_Swivel"/>
    <property type="match status" value="1"/>
</dbReference>
<protein>
    <recommendedName>
        <fullName evidence="7">Aconitate hydratase B</fullName>
        <ecNumber evidence="5">4.2.1.3</ecNumber>
        <ecNumber evidence="6">4.2.1.99</ecNumber>
    </recommendedName>
    <alternativeName>
        <fullName evidence="18">(2R,3S)-2-methylisocitrate dehydratase</fullName>
    </alternativeName>
    <alternativeName>
        <fullName evidence="16">(2S,3R)-3-hydroxybutane-1,2,3-tricarboxylate dehydratase</fullName>
    </alternativeName>
    <alternativeName>
        <fullName evidence="20">2-methyl-cis-aconitate hydratase</fullName>
    </alternativeName>
    <alternativeName>
        <fullName evidence="19">Iron-responsive protein-like</fullName>
    </alternativeName>
    <alternativeName>
        <fullName evidence="17">RNA-binding protein</fullName>
    </alternativeName>
</protein>
<evidence type="ECO:0000256" key="16">
    <source>
        <dbReference type="ARBA" id="ARBA00030846"/>
    </source>
</evidence>
<dbReference type="GO" id="GO:0051539">
    <property type="term" value="F:4 iron, 4 sulfur cluster binding"/>
    <property type="evidence" value="ECO:0007669"/>
    <property type="project" value="UniProtKB-KW"/>
</dbReference>
<dbReference type="UniPathway" id="UPA00946"/>
<dbReference type="GO" id="GO:0047456">
    <property type="term" value="F:2-methylisocitrate dehydratase activity"/>
    <property type="evidence" value="ECO:0007669"/>
    <property type="project" value="UniProtKB-EC"/>
</dbReference>
<dbReference type="InterPro" id="IPR015929">
    <property type="entry name" value="Aconitase_B_swivel"/>
</dbReference>
<dbReference type="InterPro" id="IPR036288">
    <property type="entry name" value="Aconitase_B_HEAT-like_dom_sf"/>
</dbReference>
<name>A0A644TGT8_9ZZZZ</name>
<dbReference type="GO" id="GO:0006099">
    <property type="term" value="P:tricarboxylic acid cycle"/>
    <property type="evidence" value="ECO:0007669"/>
    <property type="project" value="UniProtKB-UniPathway"/>
</dbReference>
<evidence type="ECO:0000256" key="13">
    <source>
        <dbReference type="ARBA" id="ARBA00023014"/>
    </source>
</evidence>
<dbReference type="SUPFAM" id="SSF53732">
    <property type="entry name" value="Aconitase iron-sulfur domain"/>
    <property type="match status" value="1"/>
</dbReference>
<dbReference type="PROSITE" id="PS01244">
    <property type="entry name" value="ACONITASE_2"/>
    <property type="match status" value="1"/>
</dbReference>
<evidence type="ECO:0000256" key="20">
    <source>
        <dbReference type="ARBA" id="ARBA00032417"/>
    </source>
</evidence>
<feature type="domain" description="Aconitase/3-isopropylmalate dehydratase large subunit alpha/beta/alpha" evidence="21">
    <location>
        <begin position="462"/>
        <end position="813"/>
    </location>
</feature>
<dbReference type="Pfam" id="PF06434">
    <property type="entry name" value="Aconitase_2_N"/>
    <property type="match status" value="1"/>
</dbReference>
<dbReference type="EC" id="4.2.1.3" evidence="5"/>
<dbReference type="AlphaFoldDB" id="A0A644TGT8"/>
<sequence length="858" mass="92093">MSLLENYKAHSQERLNEGGLPALPLTAAQTAELVELLKADKVVDAEYALDLFKNKINPGVDDAAYVKAAFLNDIVQGKVSCSVISKVEAIQILGTMMGGYNVPPLVEALKIADVADAAAEQLKNTILVYNSFNDVKELMDKGNAKAKEVIESWANAEWFTNKPALEEAITLTVYKIPGETNTDDLSPATVAFTRADIPLHATAMLQSRMEKPLEKMAELKAKGHPLAYVGDVVGTGSSRKSGINSVQWHMGRDIPGVPNKRTGGVVIGSIIAPIFFNTAEDSGCLPIQANVDSIDTGDVITLKPYAGVIEKDGKVVSEFKLAPNTLTDEMRAGGRIPLIIGKGLTAKARAALGLGASTAFIAPEQPANNGKGYTQAQKMVGKACGVEGVKPGMYVEPIATTVGSQDTTGPMTRDEIKELAALSFGADMVMQSFCHTAAYPKPADIKLRHTLPDFINSRGGVTLKPGDGVIHSWLNRLCLPDTVGTGGDSHTRFPIGISFPAGSGLIAFAGVTGMMPLTMPESVLVKFSGKMQPGITLRDLVNAIPYYAIKQGLLTVPKKNKKNIFAGTIIEIQGLPDLKVEQAFELSDASAERSAAACSVQLNKEPIIEYLSSNIALIEKMIEEGYEDAKTLQRRADKMKEWIKNPQLLEPDADAEYLATIEINLDEIKEPILACPNDPDDVATLSEILADDNRPKKIEEVFVGSCMTNIGLFRALGEVLKGEGVAKAKLWVAPPTKMDEAQLTEEGYYATFAAAGARIEIPGCSLCMGNQAQVGQGSIVFSTSTRNFDNRLGKDSKVYLGSAEVAAVAALLGRLPSVAEYMEIVSKKINESNKDGVYKYLNFHQVSSDYLTTLVSSR</sequence>
<evidence type="ECO:0000256" key="17">
    <source>
        <dbReference type="ARBA" id="ARBA00031081"/>
    </source>
</evidence>
<proteinExistence type="inferred from homology"/>
<evidence type="ECO:0000256" key="6">
    <source>
        <dbReference type="ARBA" id="ARBA00013250"/>
    </source>
</evidence>
<evidence type="ECO:0000256" key="11">
    <source>
        <dbReference type="ARBA" id="ARBA00022884"/>
    </source>
</evidence>
<dbReference type="PIRSF" id="PIRSF036687">
    <property type="entry name" value="AcnB"/>
    <property type="match status" value="1"/>
</dbReference>
<keyword evidence="8" id="KW-0004">4Fe-4S</keyword>
<dbReference type="SUPFAM" id="SSF74778">
    <property type="entry name" value="Aconitase B, N-terminal domain"/>
    <property type="match status" value="1"/>
</dbReference>
<dbReference type="Gene3D" id="3.30.499.10">
    <property type="entry name" value="Aconitase, domain 3"/>
    <property type="match status" value="2"/>
</dbReference>
<dbReference type="InterPro" id="IPR018136">
    <property type="entry name" value="Aconitase_4Fe-4S_BS"/>
</dbReference>
<dbReference type="GO" id="GO:0046872">
    <property type="term" value="F:metal ion binding"/>
    <property type="evidence" value="ECO:0007669"/>
    <property type="project" value="UniProtKB-KW"/>
</dbReference>
<feature type="domain" description="Aconitase B HEAT-like" evidence="23">
    <location>
        <begin position="6"/>
        <end position="159"/>
    </location>
</feature>
<dbReference type="GO" id="GO:0003723">
    <property type="term" value="F:RNA binding"/>
    <property type="evidence" value="ECO:0007669"/>
    <property type="project" value="UniProtKB-KW"/>
</dbReference>
<evidence type="ECO:0000256" key="15">
    <source>
        <dbReference type="ARBA" id="ARBA00023501"/>
    </source>
</evidence>
<dbReference type="InterPro" id="IPR036008">
    <property type="entry name" value="Aconitase_4Fe-4S_dom"/>
</dbReference>
<dbReference type="InterPro" id="IPR015931">
    <property type="entry name" value="Acnase/IPM_dHydase_lsu_aba_1/3"/>
</dbReference>
<dbReference type="NCBIfam" id="NF006690">
    <property type="entry name" value="PRK09238.1"/>
    <property type="match status" value="1"/>
</dbReference>
<evidence type="ECO:0000256" key="4">
    <source>
        <dbReference type="ARBA" id="ARBA00007185"/>
    </source>
</evidence>
<dbReference type="GO" id="GO:0003994">
    <property type="term" value="F:aconitate hydratase activity"/>
    <property type="evidence" value="ECO:0007669"/>
    <property type="project" value="UniProtKB-EC"/>
</dbReference>
<evidence type="ECO:0000256" key="7">
    <source>
        <dbReference type="ARBA" id="ARBA00019379"/>
    </source>
</evidence>
<dbReference type="GO" id="GO:0019629">
    <property type="term" value="P:propionate catabolic process, 2-methylcitrate cycle"/>
    <property type="evidence" value="ECO:0007669"/>
    <property type="project" value="TreeGrafter"/>
</dbReference>
<comment type="catalytic activity">
    <reaction evidence="15">
        <text>citrate = D-threo-isocitrate</text>
        <dbReference type="Rhea" id="RHEA:10336"/>
        <dbReference type="ChEBI" id="CHEBI:15562"/>
        <dbReference type="ChEBI" id="CHEBI:16947"/>
        <dbReference type="EC" id="4.2.1.3"/>
    </reaction>
</comment>
<comment type="pathway">
    <text evidence="2">Carbohydrate metabolism; tricarboxylic acid cycle; isocitrate from oxaloacetate: step 2/2.</text>
</comment>
<accession>A0A644TGT8</accession>
<dbReference type="SUPFAM" id="SSF52016">
    <property type="entry name" value="LeuD/IlvD-like"/>
    <property type="match status" value="1"/>
</dbReference>
<dbReference type="PROSITE" id="PS00450">
    <property type="entry name" value="ACONITASE_1"/>
    <property type="match status" value="1"/>
</dbReference>
<evidence type="ECO:0000256" key="1">
    <source>
        <dbReference type="ARBA" id="ARBA00000118"/>
    </source>
</evidence>
<dbReference type="InterPro" id="IPR015933">
    <property type="entry name" value="Aconitase_B_HEAT-like_dom"/>
</dbReference>
<dbReference type="InterPro" id="IPR015932">
    <property type="entry name" value="Aconitase_dom2"/>
</dbReference>